<sequence length="203" mass="23547">MSNLSDSICQTFEVNSLCFRMIDCYLSARTFPANFQCLDLKELLYQTLRELFLSETETLGWLILLDEIGLKICSIPQKLVLIYTALKAKVHLGAAVFMEILRLESKYPTLTKDFKAWSVENITDGIITTPKLGKRYRELNLPYTSDTINYNFYVDYVIGVSPKYSSYIVFQDKKIKKRIKIKSTCVHDANFIDEREFERIDGC</sequence>
<gene>
    <name evidence="1" type="ORF">SteCoe_3219</name>
</gene>
<dbReference type="EMBL" id="MPUH01000037">
    <property type="protein sequence ID" value="OMJ93773.1"/>
    <property type="molecule type" value="Genomic_DNA"/>
</dbReference>
<dbReference type="AlphaFoldDB" id="A0A1R2CXS1"/>
<keyword evidence="2" id="KW-1185">Reference proteome</keyword>
<evidence type="ECO:0000313" key="2">
    <source>
        <dbReference type="Proteomes" id="UP000187209"/>
    </source>
</evidence>
<accession>A0A1R2CXS1</accession>
<name>A0A1R2CXS1_9CILI</name>
<evidence type="ECO:0000313" key="1">
    <source>
        <dbReference type="EMBL" id="OMJ93773.1"/>
    </source>
</evidence>
<protein>
    <submittedName>
        <fullName evidence="1">Uncharacterized protein</fullName>
    </submittedName>
</protein>
<comment type="caution">
    <text evidence="1">The sequence shown here is derived from an EMBL/GenBank/DDBJ whole genome shotgun (WGS) entry which is preliminary data.</text>
</comment>
<proteinExistence type="predicted"/>
<organism evidence="1 2">
    <name type="scientific">Stentor coeruleus</name>
    <dbReference type="NCBI Taxonomy" id="5963"/>
    <lineage>
        <taxon>Eukaryota</taxon>
        <taxon>Sar</taxon>
        <taxon>Alveolata</taxon>
        <taxon>Ciliophora</taxon>
        <taxon>Postciliodesmatophora</taxon>
        <taxon>Heterotrichea</taxon>
        <taxon>Heterotrichida</taxon>
        <taxon>Stentoridae</taxon>
        <taxon>Stentor</taxon>
    </lineage>
</organism>
<reference evidence="1 2" key="1">
    <citation type="submission" date="2016-11" db="EMBL/GenBank/DDBJ databases">
        <title>The macronuclear genome of Stentor coeruleus: a giant cell with tiny introns.</title>
        <authorList>
            <person name="Slabodnick M."/>
            <person name="Ruby J.G."/>
            <person name="Reiff S.B."/>
            <person name="Swart E.C."/>
            <person name="Gosai S."/>
            <person name="Prabakaran S."/>
            <person name="Witkowska E."/>
            <person name="Larue G.E."/>
            <person name="Fisher S."/>
            <person name="Freeman R.M."/>
            <person name="Gunawardena J."/>
            <person name="Chu W."/>
            <person name="Stover N.A."/>
            <person name="Gregory B.D."/>
            <person name="Nowacki M."/>
            <person name="Derisi J."/>
            <person name="Roy S.W."/>
            <person name="Marshall W.F."/>
            <person name="Sood P."/>
        </authorList>
    </citation>
    <scope>NUCLEOTIDE SEQUENCE [LARGE SCALE GENOMIC DNA]</scope>
    <source>
        <strain evidence="1">WM001</strain>
    </source>
</reference>
<dbReference type="Proteomes" id="UP000187209">
    <property type="component" value="Unassembled WGS sequence"/>
</dbReference>